<evidence type="ECO:0000313" key="3">
    <source>
        <dbReference type="EMBL" id="QJE95568.1"/>
    </source>
</evidence>
<dbReference type="PANTHER" id="PTHR43358">
    <property type="entry name" value="ALPHA/BETA-HYDROLASE"/>
    <property type="match status" value="1"/>
</dbReference>
<reference evidence="3 4" key="1">
    <citation type="submission" date="2020-04" db="EMBL/GenBank/DDBJ databases">
        <title>Luteolibacter sp. G-1-1-1 isolated from soil.</title>
        <authorList>
            <person name="Dahal R.H."/>
        </authorList>
    </citation>
    <scope>NUCLEOTIDE SEQUENCE [LARGE SCALE GENOMIC DNA]</scope>
    <source>
        <strain evidence="3 4">G-1-1-1</strain>
    </source>
</reference>
<dbReference type="AlphaFoldDB" id="A0A858RG95"/>
<dbReference type="GO" id="GO:0016787">
    <property type="term" value="F:hydrolase activity"/>
    <property type="evidence" value="ECO:0007669"/>
    <property type="project" value="UniProtKB-KW"/>
</dbReference>
<dbReference type="InterPro" id="IPR029058">
    <property type="entry name" value="AB_hydrolase_fold"/>
</dbReference>
<dbReference type="SUPFAM" id="SSF53474">
    <property type="entry name" value="alpha/beta-Hydrolases"/>
    <property type="match status" value="1"/>
</dbReference>
<dbReference type="RefSeq" id="WP_169453882.1">
    <property type="nucleotide sequence ID" value="NZ_CP051774.1"/>
</dbReference>
<protein>
    <submittedName>
        <fullName evidence="3">Alpha/beta fold hydrolase</fullName>
    </submittedName>
</protein>
<evidence type="ECO:0000313" key="4">
    <source>
        <dbReference type="Proteomes" id="UP000501812"/>
    </source>
</evidence>
<dbReference type="InterPro" id="IPR022742">
    <property type="entry name" value="Hydrolase_4"/>
</dbReference>
<evidence type="ECO:0000259" key="2">
    <source>
        <dbReference type="Pfam" id="PF12146"/>
    </source>
</evidence>
<name>A0A858RG95_9BACT</name>
<evidence type="ECO:0000259" key="1">
    <source>
        <dbReference type="Pfam" id="PF03959"/>
    </source>
</evidence>
<feature type="domain" description="Serine hydrolase" evidence="1">
    <location>
        <begin position="219"/>
        <end position="277"/>
    </location>
</feature>
<dbReference type="PANTHER" id="PTHR43358:SF4">
    <property type="entry name" value="ALPHA_BETA HYDROLASE FOLD-1 DOMAIN-CONTAINING PROTEIN"/>
    <property type="match status" value="1"/>
</dbReference>
<organism evidence="3 4">
    <name type="scientific">Luteolibacter luteus</name>
    <dbReference type="NCBI Taxonomy" id="2728835"/>
    <lineage>
        <taxon>Bacteria</taxon>
        <taxon>Pseudomonadati</taxon>
        <taxon>Verrucomicrobiota</taxon>
        <taxon>Verrucomicrobiia</taxon>
        <taxon>Verrucomicrobiales</taxon>
        <taxon>Verrucomicrobiaceae</taxon>
        <taxon>Luteolibacter</taxon>
    </lineage>
</organism>
<dbReference type="Pfam" id="PF12146">
    <property type="entry name" value="Hydrolase_4"/>
    <property type="match status" value="1"/>
</dbReference>
<dbReference type="InterPro" id="IPR052920">
    <property type="entry name" value="DNA-binding_regulatory"/>
</dbReference>
<keyword evidence="3" id="KW-0378">Hydrolase</keyword>
<dbReference type="InterPro" id="IPR005645">
    <property type="entry name" value="FSH-like_dom"/>
</dbReference>
<accession>A0A858RG95</accession>
<dbReference type="PROSITE" id="PS51257">
    <property type="entry name" value="PROKAR_LIPOPROTEIN"/>
    <property type="match status" value="1"/>
</dbReference>
<dbReference type="KEGG" id="luo:HHL09_07135"/>
<proteinExistence type="predicted"/>
<dbReference type="EMBL" id="CP051774">
    <property type="protein sequence ID" value="QJE95568.1"/>
    <property type="molecule type" value="Genomic_DNA"/>
</dbReference>
<dbReference type="Gene3D" id="3.40.50.1820">
    <property type="entry name" value="alpha/beta hydrolase"/>
    <property type="match status" value="1"/>
</dbReference>
<gene>
    <name evidence="3" type="ORF">HHL09_07135</name>
</gene>
<sequence length="303" mass="33268">MKKQRQASSLRHLLKLAALVVAALGLASCFVVDRLVTDAILHPTRKGKDATTPEGMEARTFVMRDKVALRAWIACPEEAPRAVVFVLHGISDSKATQTGTLNFLAKRGIVGIAPDFRAHGQSGGYTATYGYVEKQDMAELRKIAAGEFPRLPVGLWGSSYGGAVALQAMEIDPEFDFAIIENTFADLRDVARQQVIHRTSLPVSGLGPYFIDRAGEAGGFDPGEISPETSIARIRVPVLHMHGEQDEVIPFEQGRRISRHAKTDKYRFVPIHKGTHYHLSAGDPASYSREVDEFLDRMTSGNK</sequence>
<keyword evidence="4" id="KW-1185">Reference proteome</keyword>
<feature type="domain" description="Serine aminopeptidase S33" evidence="2">
    <location>
        <begin position="79"/>
        <end position="184"/>
    </location>
</feature>
<dbReference type="Pfam" id="PF03959">
    <property type="entry name" value="FSH1"/>
    <property type="match status" value="1"/>
</dbReference>
<dbReference type="Proteomes" id="UP000501812">
    <property type="component" value="Chromosome"/>
</dbReference>